<dbReference type="Pfam" id="PF00158">
    <property type="entry name" value="Sigma54_activat"/>
    <property type="match status" value="1"/>
</dbReference>
<name>A0A0C1RLL3_9BACT</name>
<keyword evidence="8" id="KW-1185">Reference proteome</keyword>
<feature type="domain" description="Sigma-54 factor interaction" evidence="5">
    <location>
        <begin position="13"/>
        <end position="234"/>
    </location>
</feature>
<dbReference type="PROSITE" id="PS00675">
    <property type="entry name" value="SIGMA54_INTERACT_1"/>
    <property type="match status" value="1"/>
</dbReference>
<dbReference type="Proteomes" id="UP000031594">
    <property type="component" value="Unassembled WGS sequence"/>
</dbReference>
<evidence type="ECO:0000256" key="1">
    <source>
        <dbReference type="ARBA" id="ARBA00022741"/>
    </source>
</evidence>
<evidence type="ECO:0000313" key="9">
    <source>
        <dbReference type="Proteomes" id="UP000315925"/>
    </source>
</evidence>
<dbReference type="SUPFAM" id="SSF52540">
    <property type="entry name" value="P-loop containing nucleoside triphosphate hydrolases"/>
    <property type="match status" value="1"/>
</dbReference>
<keyword evidence="7" id="KW-0238">DNA-binding</keyword>
<dbReference type="Gene3D" id="1.10.10.60">
    <property type="entry name" value="Homeodomain-like"/>
    <property type="match status" value="1"/>
</dbReference>
<keyword evidence="4" id="KW-0804">Transcription</keyword>
<dbReference type="EMBL" id="JQNX01000002">
    <property type="protein sequence ID" value="KIE58942.1"/>
    <property type="molecule type" value="Genomic_DNA"/>
</dbReference>
<dbReference type="KEGG" id="mkc:kam1_1969"/>
<dbReference type="InterPro" id="IPR025944">
    <property type="entry name" value="Sigma_54_int_dom_CS"/>
</dbReference>
<dbReference type="Proteomes" id="UP000315925">
    <property type="component" value="Chromosome"/>
</dbReference>
<evidence type="ECO:0000313" key="7">
    <source>
        <dbReference type="EMBL" id="QDQ43179.1"/>
    </source>
</evidence>
<evidence type="ECO:0000256" key="2">
    <source>
        <dbReference type="ARBA" id="ARBA00022840"/>
    </source>
</evidence>
<dbReference type="InterPro" id="IPR009057">
    <property type="entry name" value="Homeodomain-like_sf"/>
</dbReference>
<dbReference type="Gene3D" id="3.40.50.300">
    <property type="entry name" value="P-loop containing nucleotide triphosphate hydrolases"/>
    <property type="match status" value="1"/>
</dbReference>
<dbReference type="Pfam" id="PF02954">
    <property type="entry name" value="HTH_8"/>
    <property type="match status" value="1"/>
</dbReference>
<reference evidence="9" key="3">
    <citation type="submission" date="2019-03" db="EMBL/GenBank/DDBJ databases">
        <title>Complete genome of Methylacidiphilum kamchatkense Kam1.</title>
        <authorList>
            <person name="Kruse T."/>
            <person name="Murarilal Ratnadevi C."/>
            <person name="Erikstad H.-A."/>
            <person name="Birkeland N.-K."/>
        </authorList>
    </citation>
    <scope>NUCLEOTIDE SEQUENCE [LARGE SCALE GENOMIC DNA]</scope>
    <source>
        <strain evidence="9">kam1</strain>
    </source>
</reference>
<evidence type="ECO:0000313" key="8">
    <source>
        <dbReference type="Proteomes" id="UP000031594"/>
    </source>
</evidence>
<dbReference type="PROSITE" id="PS50045">
    <property type="entry name" value="SIGMA54_INTERACT_4"/>
    <property type="match status" value="1"/>
</dbReference>
<evidence type="ECO:0000256" key="3">
    <source>
        <dbReference type="ARBA" id="ARBA00023015"/>
    </source>
</evidence>
<dbReference type="PROSITE" id="PS00688">
    <property type="entry name" value="SIGMA54_INTERACT_3"/>
    <property type="match status" value="1"/>
</dbReference>
<accession>A0A0C1RLL3</accession>
<evidence type="ECO:0000259" key="5">
    <source>
        <dbReference type="PROSITE" id="PS50045"/>
    </source>
</evidence>
<dbReference type="GO" id="GO:0005524">
    <property type="term" value="F:ATP binding"/>
    <property type="evidence" value="ECO:0007669"/>
    <property type="project" value="UniProtKB-KW"/>
</dbReference>
<dbReference type="InterPro" id="IPR058031">
    <property type="entry name" value="AAA_lid_NorR"/>
</dbReference>
<dbReference type="PANTHER" id="PTHR32071">
    <property type="entry name" value="TRANSCRIPTIONAL REGULATORY PROTEIN"/>
    <property type="match status" value="1"/>
</dbReference>
<dbReference type="InterPro" id="IPR002078">
    <property type="entry name" value="Sigma_54_int"/>
</dbReference>
<reference evidence="6 8" key="1">
    <citation type="submission" date="2014-08" db="EMBL/GenBank/DDBJ databases">
        <title>Methylacidiphilum kamchatkense strain Kam1 draft genome sequence.</title>
        <authorList>
            <person name="Birkeland N.-K."/>
            <person name="Erikstad H.A."/>
        </authorList>
    </citation>
    <scope>NUCLEOTIDE SEQUENCE [LARGE SCALE GENOMIC DNA]</scope>
    <source>
        <strain evidence="6 8">Kam1</strain>
    </source>
</reference>
<dbReference type="Pfam" id="PF25601">
    <property type="entry name" value="AAA_lid_14"/>
    <property type="match status" value="1"/>
</dbReference>
<keyword evidence="2" id="KW-0067">ATP-binding</keyword>
<dbReference type="GO" id="GO:0006355">
    <property type="term" value="P:regulation of DNA-templated transcription"/>
    <property type="evidence" value="ECO:0007669"/>
    <property type="project" value="InterPro"/>
</dbReference>
<evidence type="ECO:0000313" key="6">
    <source>
        <dbReference type="EMBL" id="KIE58942.1"/>
    </source>
</evidence>
<proteinExistence type="predicted"/>
<dbReference type="CDD" id="cd00009">
    <property type="entry name" value="AAA"/>
    <property type="match status" value="1"/>
</dbReference>
<dbReference type="AlphaFoldDB" id="A0A0C1RLL3"/>
<dbReference type="InterPro" id="IPR027417">
    <property type="entry name" value="P-loop_NTPase"/>
</dbReference>
<evidence type="ECO:0000256" key="4">
    <source>
        <dbReference type="ARBA" id="ARBA00023163"/>
    </source>
</evidence>
<dbReference type="InterPro" id="IPR025662">
    <property type="entry name" value="Sigma_54_int_dom_ATP-bd_1"/>
</dbReference>
<dbReference type="RefSeq" id="WP_039720862.1">
    <property type="nucleotide sequence ID" value="NZ_CP037899.1"/>
</dbReference>
<dbReference type="GO" id="GO:0043565">
    <property type="term" value="F:sequence-specific DNA binding"/>
    <property type="evidence" value="ECO:0007669"/>
    <property type="project" value="InterPro"/>
</dbReference>
<gene>
    <name evidence="6" type="ORF">A946_02455</name>
    <name evidence="7" type="ORF">kam1_1969</name>
</gene>
<dbReference type="EMBL" id="CP037899">
    <property type="protein sequence ID" value="QDQ43179.1"/>
    <property type="molecule type" value="Genomic_DNA"/>
</dbReference>
<dbReference type="SUPFAM" id="SSF46689">
    <property type="entry name" value="Homeodomain-like"/>
    <property type="match status" value="1"/>
</dbReference>
<dbReference type="STRING" id="1202785.A946_02455"/>
<keyword evidence="1" id="KW-0547">Nucleotide-binding</keyword>
<protein>
    <submittedName>
        <fullName evidence="6">ATPase AAA</fullName>
    </submittedName>
    <submittedName>
        <fullName evidence="7">DNA-binding NtrC family response regulator</fullName>
    </submittedName>
</protein>
<sequence length="313" mass="35604">MRRSASLDSPYAIIGKSRLAEELRRMIAIAALTDQPVLISGETGSGKEIVAKAIHFSSSRAMHPFVSIHCASLPKELAENEIFGAHFAGVESQRTVMGHKGKKLEAIGGTLFLDGVEELEASLQSKLLRLFEEEKITKARSIRIIASSKETIEKNIQSGQFRKDLFYRLNVIRIHTPPLRERKEDIPDLVQFFIAKYAKENPKRISKKALSLLYRYHWPGNVRELENLIIRLCLTQPKKTIEPMDIDLPFNNPLEIKEIQNLFNLPLPKALEELEQMFIHKALAECPTRSAAAKKLGIVRPLLYAKLRKYDIR</sequence>
<reference evidence="7" key="2">
    <citation type="journal article" date="2019" name="BMC Genomics">
        <title>Complete genome sequence analysis of the thermoacidophilic verrucomicrobial methanotroph 'Candidatus Methylacidiphilum kamchatkense' strain Kam1 and comparison with its closest relatives.</title>
        <authorList>
            <person name="Kruse T."/>
            <person name="Ratnadevi C.M."/>
            <person name="Erikstad H.A."/>
            <person name="Birkeland N.K."/>
        </authorList>
    </citation>
    <scope>NUCLEOTIDE SEQUENCE</scope>
    <source>
        <strain evidence="7">Kam1</strain>
    </source>
</reference>
<keyword evidence="3" id="KW-0805">Transcription regulation</keyword>
<organism evidence="7 9">
    <name type="scientific">Methylacidiphilum kamchatkense Kam1</name>
    <dbReference type="NCBI Taxonomy" id="1202785"/>
    <lineage>
        <taxon>Bacteria</taxon>
        <taxon>Pseudomonadati</taxon>
        <taxon>Verrucomicrobiota</taxon>
        <taxon>Methylacidiphilae</taxon>
        <taxon>Methylacidiphilales</taxon>
        <taxon>Methylacidiphilaceae</taxon>
        <taxon>Methylacidiphilum (ex Ratnadevi et al. 2023)</taxon>
    </lineage>
</organism>
<dbReference type="Gene3D" id="1.10.8.60">
    <property type="match status" value="1"/>
</dbReference>
<dbReference type="InterPro" id="IPR002197">
    <property type="entry name" value="HTH_Fis"/>
</dbReference>
<dbReference type="OrthoDB" id="9771372at2"/>